<dbReference type="RefSeq" id="WP_219050446.1">
    <property type="nucleotide sequence ID" value="NZ_JAHWDP010000001.1"/>
</dbReference>
<dbReference type="InterPro" id="IPR013766">
    <property type="entry name" value="Thioredoxin_domain"/>
</dbReference>
<evidence type="ECO:0000313" key="2">
    <source>
        <dbReference type="EMBL" id="MBW2936633.1"/>
    </source>
</evidence>
<feature type="domain" description="Thioredoxin" evidence="1">
    <location>
        <begin position="40"/>
        <end position="192"/>
    </location>
</feature>
<dbReference type="PROSITE" id="PS51257">
    <property type="entry name" value="PROKAR_LIPOPROTEIN"/>
    <property type="match status" value="1"/>
</dbReference>
<dbReference type="Pfam" id="PF14595">
    <property type="entry name" value="Thioredoxin_9"/>
    <property type="match status" value="1"/>
</dbReference>
<protein>
    <submittedName>
        <fullName evidence="2">Thioredoxin family protein</fullName>
    </submittedName>
</protein>
<evidence type="ECO:0000259" key="1">
    <source>
        <dbReference type="PROSITE" id="PS51352"/>
    </source>
</evidence>
<evidence type="ECO:0000313" key="3">
    <source>
        <dbReference type="Proteomes" id="UP001138686"/>
    </source>
</evidence>
<dbReference type="EMBL" id="JAHWDP010000001">
    <property type="protein sequence ID" value="MBW2936633.1"/>
    <property type="molecule type" value="Genomic_DNA"/>
</dbReference>
<dbReference type="CDD" id="cd02947">
    <property type="entry name" value="TRX_family"/>
    <property type="match status" value="1"/>
</dbReference>
<organism evidence="2 3">
    <name type="scientific">Halomarinibacterium sedimenti</name>
    <dbReference type="NCBI Taxonomy" id="2857106"/>
    <lineage>
        <taxon>Bacteria</taxon>
        <taxon>Pseudomonadati</taxon>
        <taxon>Bacteroidota</taxon>
        <taxon>Flavobacteriia</taxon>
        <taxon>Flavobacteriales</taxon>
        <taxon>Flavobacteriaceae</taxon>
        <taxon>Halomarinibacterium</taxon>
    </lineage>
</organism>
<sequence>MKNLVYLFTVLLIISCKNASEKEGETDNASEEIAMESNADGLNTRVPDEEDGGEMLLGKINCKGLQEAPFNEWFIESFNNHTLDSARVDSIKPLLKNVSIKVFMGTWCEDSQREIPALQKILEAADYKEGQVEMIAMTHDKDTPQGLEEGYEIEYVPSIIFFKDGAEMNRIVEYPQETLEKDMIKILSGKPYKHYYAE</sequence>
<name>A0A9X1JW39_9FLAO</name>
<accession>A0A9X1JW39</accession>
<dbReference type="Proteomes" id="UP001138686">
    <property type="component" value="Unassembled WGS sequence"/>
</dbReference>
<proteinExistence type="predicted"/>
<dbReference type="PROSITE" id="PS51352">
    <property type="entry name" value="THIOREDOXIN_2"/>
    <property type="match status" value="1"/>
</dbReference>
<gene>
    <name evidence="2" type="ORF">KXJ69_00855</name>
</gene>
<comment type="caution">
    <text evidence="2">The sequence shown here is derived from an EMBL/GenBank/DDBJ whole genome shotgun (WGS) entry which is preliminary data.</text>
</comment>
<reference evidence="2" key="1">
    <citation type="submission" date="2021-07" db="EMBL/GenBank/DDBJ databases">
        <title>Aureisphaera sp. CAU 1614 isolated from sea sediment.</title>
        <authorList>
            <person name="Kim W."/>
        </authorList>
    </citation>
    <scope>NUCLEOTIDE SEQUENCE</scope>
    <source>
        <strain evidence="2">CAU 1614</strain>
    </source>
</reference>
<keyword evidence="3" id="KW-1185">Reference proteome</keyword>
<dbReference type="AlphaFoldDB" id="A0A9X1JW39"/>